<dbReference type="SUPFAM" id="SSF53850">
    <property type="entry name" value="Periplasmic binding protein-like II"/>
    <property type="match status" value="1"/>
</dbReference>
<evidence type="ECO:0000256" key="1">
    <source>
        <dbReference type="ARBA" id="ARBA00009437"/>
    </source>
</evidence>
<dbReference type="PRINTS" id="PR00039">
    <property type="entry name" value="HTHLYSR"/>
</dbReference>
<reference evidence="6" key="1">
    <citation type="submission" date="2022-05" db="EMBL/GenBank/DDBJ databases">
        <authorList>
            <person name="Sun H.-N."/>
        </authorList>
    </citation>
    <scope>NUCLEOTIDE SEQUENCE</scope>
    <source>
        <strain evidence="6">HB14</strain>
    </source>
</reference>
<dbReference type="Gene3D" id="1.10.10.10">
    <property type="entry name" value="Winged helix-like DNA-binding domain superfamily/Winged helix DNA-binding domain"/>
    <property type="match status" value="1"/>
</dbReference>
<keyword evidence="4" id="KW-0804">Transcription</keyword>
<dbReference type="AlphaFoldDB" id="A0A9X2I4X0"/>
<dbReference type="Pfam" id="PF00126">
    <property type="entry name" value="HTH_1"/>
    <property type="match status" value="1"/>
</dbReference>
<dbReference type="Pfam" id="PF03466">
    <property type="entry name" value="LysR_substrate"/>
    <property type="match status" value="1"/>
</dbReference>
<name>A0A9X2I4X0_9GAMM</name>
<evidence type="ECO:0000256" key="4">
    <source>
        <dbReference type="ARBA" id="ARBA00023163"/>
    </source>
</evidence>
<dbReference type="PANTHER" id="PTHR30537">
    <property type="entry name" value="HTH-TYPE TRANSCRIPTIONAL REGULATOR"/>
    <property type="match status" value="1"/>
</dbReference>
<dbReference type="FunFam" id="1.10.10.10:FF:000001">
    <property type="entry name" value="LysR family transcriptional regulator"/>
    <property type="match status" value="1"/>
</dbReference>
<keyword evidence="3" id="KW-0238">DNA-binding</keyword>
<dbReference type="Gene3D" id="3.40.190.290">
    <property type="match status" value="1"/>
</dbReference>
<dbReference type="GO" id="GO:0043565">
    <property type="term" value="F:sequence-specific DNA binding"/>
    <property type="evidence" value="ECO:0007669"/>
    <property type="project" value="TreeGrafter"/>
</dbReference>
<evidence type="ECO:0000256" key="3">
    <source>
        <dbReference type="ARBA" id="ARBA00023125"/>
    </source>
</evidence>
<dbReference type="GO" id="GO:0006351">
    <property type="term" value="P:DNA-templated transcription"/>
    <property type="evidence" value="ECO:0007669"/>
    <property type="project" value="TreeGrafter"/>
</dbReference>
<organism evidence="6 7">
    <name type="scientific">Gilvimarinus xylanilyticus</name>
    <dbReference type="NCBI Taxonomy" id="2944139"/>
    <lineage>
        <taxon>Bacteria</taxon>
        <taxon>Pseudomonadati</taxon>
        <taxon>Pseudomonadota</taxon>
        <taxon>Gammaproteobacteria</taxon>
        <taxon>Cellvibrionales</taxon>
        <taxon>Cellvibrionaceae</taxon>
        <taxon>Gilvimarinus</taxon>
    </lineage>
</organism>
<gene>
    <name evidence="6" type="ORF">M6D89_09400</name>
</gene>
<dbReference type="EMBL" id="JAMFTH010000002">
    <property type="protein sequence ID" value="MCP8899512.1"/>
    <property type="molecule type" value="Genomic_DNA"/>
</dbReference>
<evidence type="ECO:0000313" key="6">
    <source>
        <dbReference type="EMBL" id="MCP8899512.1"/>
    </source>
</evidence>
<evidence type="ECO:0000259" key="5">
    <source>
        <dbReference type="PROSITE" id="PS50931"/>
    </source>
</evidence>
<dbReference type="PANTHER" id="PTHR30537:SF21">
    <property type="entry name" value="HTH-TYPE TRANSCRIPTIONAL REGULATOR SINR-RELATED"/>
    <property type="match status" value="1"/>
</dbReference>
<keyword evidence="7" id="KW-1185">Reference proteome</keyword>
<dbReference type="Proteomes" id="UP001139319">
    <property type="component" value="Unassembled WGS sequence"/>
</dbReference>
<comment type="caution">
    <text evidence="6">The sequence shown here is derived from an EMBL/GenBank/DDBJ whole genome shotgun (WGS) entry which is preliminary data.</text>
</comment>
<proteinExistence type="inferred from homology"/>
<dbReference type="InterPro" id="IPR058163">
    <property type="entry name" value="LysR-type_TF_proteobact-type"/>
</dbReference>
<dbReference type="GO" id="GO:0003700">
    <property type="term" value="F:DNA-binding transcription factor activity"/>
    <property type="evidence" value="ECO:0007669"/>
    <property type="project" value="InterPro"/>
</dbReference>
<dbReference type="InterPro" id="IPR005119">
    <property type="entry name" value="LysR_subst-bd"/>
</dbReference>
<comment type="similarity">
    <text evidence="1">Belongs to the LysR transcriptional regulatory family.</text>
</comment>
<dbReference type="InterPro" id="IPR000847">
    <property type="entry name" value="LysR_HTH_N"/>
</dbReference>
<keyword evidence="2" id="KW-0805">Transcription regulation</keyword>
<evidence type="ECO:0000313" key="7">
    <source>
        <dbReference type="Proteomes" id="UP001139319"/>
    </source>
</evidence>
<dbReference type="SUPFAM" id="SSF46785">
    <property type="entry name" value="Winged helix' DNA-binding domain"/>
    <property type="match status" value="1"/>
</dbReference>
<dbReference type="PROSITE" id="PS50931">
    <property type="entry name" value="HTH_LYSR"/>
    <property type="match status" value="1"/>
</dbReference>
<dbReference type="RefSeq" id="WP_253967809.1">
    <property type="nucleotide sequence ID" value="NZ_JAMFTH010000002.1"/>
</dbReference>
<feature type="domain" description="HTH lysR-type" evidence="5">
    <location>
        <begin position="6"/>
        <end position="63"/>
    </location>
</feature>
<reference evidence="6" key="2">
    <citation type="submission" date="2023-01" db="EMBL/GenBank/DDBJ databases">
        <title>Gilvimarinus xylanilyticus HB14 isolated from Caulerpa lentillifera aquaculture base in Hainan, China.</title>
        <authorList>
            <person name="Zhang Y.-J."/>
        </authorList>
    </citation>
    <scope>NUCLEOTIDE SEQUENCE</scope>
    <source>
        <strain evidence="6">HB14</strain>
    </source>
</reference>
<protein>
    <submittedName>
        <fullName evidence="6">LysR family transcriptional regulator</fullName>
    </submittedName>
</protein>
<dbReference type="InterPro" id="IPR036388">
    <property type="entry name" value="WH-like_DNA-bd_sf"/>
</dbReference>
<sequence>MNLETIDFKVLRLFVATAQQLSFTRASEELGVPKSAVSKAVQRLESELGVRLFERSSRVVRLTEPGAILLDRARSLLEETSLMLADVQSSHRRVSGQLRLAAPPALGRYISRELLPLFLRDWPEVNVSLKLSYDYEDLFREGLDLAFRMGGPRDDNLIEKKLGYANRVVVASPAYLKHFGEITRPEQLPAHRCLQVFDRPFIDWTLTKAGISHVVSVPRVFQCSDMEALKSMLLAGAGVAQLPWLVVRDEIKNGRLAEVLPGWVSNGMSISAVYRFGTNKPAKLAEFLTLIDRHQHLFDLQRHCA</sequence>
<dbReference type="InterPro" id="IPR036390">
    <property type="entry name" value="WH_DNA-bd_sf"/>
</dbReference>
<accession>A0A9X2I4X0</accession>
<evidence type="ECO:0000256" key="2">
    <source>
        <dbReference type="ARBA" id="ARBA00023015"/>
    </source>
</evidence>
<dbReference type="CDD" id="cd08422">
    <property type="entry name" value="PBP2_CrgA_like"/>
    <property type="match status" value="1"/>
</dbReference>